<dbReference type="InterPro" id="IPR046357">
    <property type="entry name" value="PPIase_dom_sf"/>
</dbReference>
<organism evidence="8 9">
    <name type="scientific">Paenibacillus spiritus</name>
    <dbReference type="NCBI Taxonomy" id="2496557"/>
    <lineage>
        <taxon>Bacteria</taxon>
        <taxon>Bacillati</taxon>
        <taxon>Bacillota</taxon>
        <taxon>Bacilli</taxon>
        <taxon>Bacillales</taxon>
        <taxon>Paenibacillaceae</taxon>
        <taxon>Paenibacillus</taxon>
    </lineage>
</organism>
<protein>
    <recommendedName>
        <fullName evidence="2">peptidylprolyl isomerase</fullName>
        <ecNumber evidence="2">5.2.1.8</ecNumber>
    </recommendedName>
</protein>
<keyword evidence="5 6" id="KW-0413">Isomerase</keyword>
<evidence type="ECO:0000256" key="5">
    <source>
        <dbReference type="ARBA" id="ARBA00023235"/>
    </source>
</evidence>
<proteinExistence type="predicted"/>
<dbReference type="InterPro" id="IPR050245">
    <property type="entry name" value="PrsA_foldase"/>
</dbReference>
<reference evidence="8 9" key="1">
    <citation type="submission" date="2019-09" db="EMBL/GenBank/DDBJ databases">
        <title>Bacillus ochoae sp. nov., Paenibacillus whitsoniae sp. nov., Paenibacillus spiritus sp. nov. Isolated from the Mars Exploration Rover during spacecraft assembly.</title>
        <authorList>
            <person name="Seuylemezian A."/>
            <person name="Vaishampayan P."/>
        </authorList>
    </citation>
    <scope>NUCLEOTIDE SEQUENCE [LARGE SCALE GENOMIC DNA]</scope>
    <source>
        <strain evidence="8 9">MER_111</strain>
    </source>
</reference>
<dbReference type="AlphaFoldDB" id="A0A5J5G891"/>
<gene>
    <name evidence="8" type="ORF">F4V43_12935</name>
</gene>
<keyword evidence="4 6" id="KW-0697">Rotamase</keyword>
<feature type="domain" description="PpiC" evidence="7">
    <location>
        <begin position="166"/>
        <end position="260"/>
    </location>
</feature>
<sequence>MTRQERALRKAVAALSVVALLLGALLGREWMRSGQKEPDGGGNQVVARVAGTGITQAEWQNELRRRYGSEVLLSMVNRIAVEQEAQRLGVEVSEAEVDQELRQTAAGYGSEEQYYQQMKSELGLTREEVRSDTRYRLLLQAVATSGIVVSDQEIEDYLQENADRFRPKWQIELSLIKLDDYAAAEDVLNRLDRGEDFETLARELSTDPDSRQNGGRMGTIEEDDPFWPKELLKTALTLNPGDMAGPLALDDGFAVIRTDHITVPKTLGDEEIRRQIRQELALEQAPALADAEAELRKKYGADLTVDKDDQD</sequence>
<evidence type="ECO:0000313" key="8">
    <source>
        <dbReference type="EMBL" id="KAA9003617.1"/>
    </source>
</evidence>
<dbReference type="Pfam" id="PF13624">
    <property type="entry name" value="SurA_N_3"/>
    <property type="match status" value="1"/>
</dbReference>
<dbReference type="InterPro" id="IPR000297">
    <property type="entry name" value="PPIase_PpiC"/>
</dbReference>
<dbReference type="GO" id="GO:0003755">
    <property type="term" value="F:peptidyl-prolyl cis-trans isomerase activity"/>
    <property type="evidence" value="ECO:0007669"/>
    <property type="project" value="UniProtKB-KW"/>
</dbReference>
<evidence type="ECO:0000313" key="9">
    <source>
        <dbReference type="Proteomes" id="UP000367750"/>
    </source>
</evidence>
<dbReference type="SUPFAM" id="SSF109998">
    <property type="entry name" value="Triger factor/SurA peptide-binding domain-like"/>
    <property type="match status" value="1"/>
</dbReference>
<name>A0A5J5G891_9BACL</name>
<evidence type="ECO:0000256" key="1">
    <source>
        <dbReference type="ARBA" id="ARBA00000971"/>
    </source>
</evidence>
<dbReference type="PROSITE" id="PS01096">
    <property type="entry name" value="PPIC_PPIASE_1"/>
    <property type="match status" value="1"/>
</dbReference>
<accession>A0A5J5G891</accession>
<dbReference type="SUPFAM" id="SSF54534">
    <property type="entry name" value="FKBP-like"/>
    <property type="match status" value="1"/>
</dbReference>
<dbReference type="EMBL" id="VYKK01000016">
    <property type="protein sequence ID" value="KAA9003617.1"/>
    <property type="molecule type" value="Genomic_DNA"/>
</dbReference>
<dbReference type="PANTHER" id="PTHR47245:SF1">
    <property type="entry name" value="FOLDASE PROTEIN PRSA"/>
    <property type="match status" value="1"/>
</dbReference>
<evidence type="ECO:0000256" key="2">
    <source>
        <dbReference type="ARBA" id="ARBA00013194"/>
    </source>
</evidence>
<dbReference type="Gene3D" id="3.10.50.40">
    <property type="match status" value="1"/>
</dbReference>
<evidence type="ECO:0000256" key="3">
    <source>
        <dbReference type="ARBA" id="ARBA00022729"/>
    </source>
</evidence>
<dbReference type="InterPro" id="IPR027304">
    <property type="entry name" value="Trigger_fact/SurA_dom_sf"/>
</dbReference>
<dbReference type="EC" id="5.2.1.8" evidence="2"/>
<keyword evidence="3" id="KW-0732">Signal</keyword>
<dbReference type="RefSeq" id="WP_150458672.1">
    <property type="nucleotide sequence ID" value="NZ_VYKK01000016.1"/>
</dbReference>
<keyword evidence="9" id="KW-1185">Reference proteome</keyword>
<evidence type="ECO:0000259" key="7">
    <source>
        <dbReference type="PROSITE" id="PS50198"/>
    </source>
</evidence>
<evidence type="ECO:0000256" key="4">
    <source>
        <dbReference type="ARBA" id="ARBA00023110"/>
    </source>
</evidence>
<dbReference type="Pfam" id="PF00639">
    <property type="entry name" value="Rotamase"/>
    <property type="match status" value="1"/>
</dbReference>
<comment type="catalytic activity">
    <reaction evidence="1">
        <text>[protein]-peptidylproline (omega=180) = [protein]-peptidylproline (omega=0)</text>
        <dbReference type="Rhea" id="RHEA:16237"/>
        <dbReference type="Rhea" id="RHEA-COMP:10747"/>
        <dbReference type="Rhea" id="RHEA-COMP:10748"/>
        <dbReference type="ChEBI" id="CHEBI:83833"/>
        <dbReference type="ChEBI" id="CHEBI:83834"/>
        <dbReference type="EC" id="5.2.1.8"/>
    </reaction>
</comment>
<dbReference type="PANTHER" id="PTHR47245">
    <property type="entry name" value="PEPTIDYLPROLYL ISOMERASE"/>
    <property type="match status" value="1"/>
</dbReference>
<evidence type="ECO:0000256" key="6">
    <source>
        <dbReference type="PROSITE-ProRule" id="PRU00278"/>
    </source>
</evidence>
<dbReference type="OrthoDB" id="2677468at2"/>
<dbReference type="InterPro" id="IPR023058">
    <property type="entry name" value="PPIase_PpiC_CS"/>
</dbReference>
<dbReference type="PROSITE" id="PS50198">
    <property type="entry name" value="PPIC_PPIASE_2"/>
    <property type="match status" value="1"/>
</dbReference>
<dbReference type="Gene3D" id="1.10.4030.10">
    <property type="entry name" value="Porin chaperone SurA, peptide-binding domain"/>
    <property type="match status" value="1"/>
</dbReference>
<dbReference type="Proteomes" id="UP000367750">
    <property type="component" value="Unassembled WGS sequence"/>
</dbReference>
<comment type="caution">
    <text evidence="8">The sequence shown here is derived from an EMBL/GenBank/DDBJ whole genome shotgun (WGS) entry which is preliminary data.</text>
</comment>